<evidence type="ECO:0000313" key="1">
    <source>
        <dbReference type="Proteomes" id="UP000050795"/>
    </source>
</evidence>
<dbReference type="Proteomes" id="UP000050795">
    <property type="component" value="Unassembled WGS sequence"/>
</dbReference>
<sequence>MSVLQNTGCMNKIDQMPIVLIPIHFDRDPSQVVSVPSILRSIVLRPVKTTDFMTCVPAVPGVHFPEEVVYKMQKAAEEVPVYLEFSTISHQNHQPLLNGNNHSTSLYVCVCARMCVFECCCFSFRFLYMTLFPERKKNKETREGKYPF</sequence>
<protein>
    <submittedName>
        <fullName evidence="2">Uncharacterized protein</fullName>
    </submittedName>
</protein>
<dbReference type="AlphaFoldDB" id="A0AA85JDN0"/>
<dbReference type="WBParaSite" id="TREG1_144350.1">
    <property type="protein sequence ID" value="TREG1_144350.1"/>
    <property type="gene ID" value="TREG1_144350"/>
</dbReference>
<name>A0AA85JDN0_TRIRE</name>
<dbReference type="SUPFAM" id="SSF54810">
    <property type="entry name" value="GMP synthetase C-terminal dimerisation domain"/>
    <property type="match status" value="1"/>
</dbReference>
<dbReference type="Gene3D" id="3.30.300.10">
    <property type="match status" value="1"/>
</dbReference>
<proteinExistence type="predicted"/>
<organism evidence="1 2">
    <name type="scientific">Trichobilharzia regenti</name>
    <name type="common">Nasal bird schistosome</name>
    <dbReference type="NCBI Taxonomy" id="157069"/>
    <lineage>
        <taxon>Eukaryota</taxon>
        <taxon>Metazoa</taxon>
        <taxon>Spiralia</taxon>
        <taxon>Lophotrochozoa</taxon>
        <taxon>Platyhelminthes</taxon>
        <taxon>Trematoda</taxon>
        <taxon>Digenea</taxon>
        <taxon>Strigeidida</taxon>
        <taxon>Schistosomatoidea</taxon>
        <taxon>Schistosomatidae</taxon>
        <taxon>Trichobilharzia</taxon>
    </lineage>
</organism>
<reference evidence="1" key="1">
    <citation type="submission" date="2022-06" db="EMBL/GenBank/DDBJ databases">
        <authorList>
            <person name="Berger JAMES D."/>
            <person name="Berger JAMES D."/>
        </authorList>
    </citation>
    <scope>NUCLEOTIDE SEQUENCE [LARGE SCALE GENOMIC DNA]</scope>
</reference>
<reference evidence="2" key="2">
    <citation type="submission" date="2023-11" db="UniProtKB">
        <authorList>
            <consortium name="WormBaseParasite"/>
        </authorList>
    </citation>
    <scope>IDENTIFICATION</scope>
</reference>
<evidence type="ECO:0000313" key="2">
    <source>
        <dbReference type="WBParaSite" id="TREG1_144350.1"/>
    </source>
</evidence>
<keyword evidence="1" id="KW-1185">Reference proteome</keyword>
<accession>A0AA85JDN0</accession>